<dbReference type="eggNOG" id="COG1253">
    <property type="taxonomic scope" value="Bacteria"/>
</dbReference>
<dbReference type="SMART" id="SM00116">
    <property type="entry name" value="CBS"/>
    <property type="match status" value="2"/>
</dbReference>
<dbReference type="EMBL" id="CP006650">
    <property type="protein sequence ID" value="AGT09948.1"/>
    <property type="molecule type" value="Genomic_DNA"/>
</dbReference>
<feature type="transmembrane region" description="Helical" evidence="11">
    <location>
        <begin position="98"/>
        <end position="121"/>
    </location>
</feature>
<dbReference type="Pfam" id="PF00571">
    <property type="entry name" value="CBS"/>
    <property type="match status" value="2"/>
</dbReference>
<evidence type="ECO:0000256" key="2">
    <source>
        <dbReference type="ARBA" id="ARBA00006446"/>
    </source>
</evidence>
<evidence type="ECO:0000313" key="14">
    <source>
        <dbReference type="EMBL" id="AGT09948.1"/>
    </source>
</evidence>
<sequence>MWIEIAVILVLTVVNGLLAMAELAVVSSRPVRLATMADKGSHGAQIALKLREEPGRFLSAVQVGITLVGILNGAVSGATLGLRASNALAASGVPAGVAAPLGVGLVVAAITYLSLVVGELVPKQLAMARPEAIAARVAPAMAVVARIATPLVWLFNGSTNLIFRLIGFNPRDEADITDEDVRMTIAEATKAGVLLPDERGMIAGVMRVADRSARAMMTPRREVETVDISDSPEEVIAKAREARASRMPVSDGAEDNIIGVIALRDLIGVNRPDIRKLVRDAPMVLDTANAMAVIEIMRHTPERMVFVYDEFGHFQGVINTMDLLEAIAGDFADGIEDEPDIVTRADGSWLVAGSESADEFASETGFPLPLPEGDYSTVAGLVLTILGQIPRTGETFTYQGWQFEVADMDAMRIDKLIVTAPDD</sequence>
<dbReference type="InterPro" id="IPR044751">
    <property type="entry name" value="Ion_transp-like_CBS"/>
</dbReference>
<feature type="domain" description="CBS" evidence="12">
    <location>
        <begin position="217"/>
        <end position="277"/>
    </location>
</feature>
<evidence type="ECO:0000256" key="7">
    <source>
        <dbReference type="ARBA" id="ARBA00023122"/>
    </source>
</evidence>
<comment type="similarity">
    <text evidence="2">Belongs to the UPF0053 family. Hemolysin C subfamily.</text>
</comment>
<evidence type="ECO:0000259" key="12">
    <source>
        <dbReference type="PROSITE" id="PS51371"/>
    </source>
</evidence>
<keyword evidence="5" id="KW-0677">Repeat</keyword>
<name>S5YEP3_PARAH</name>
<dbReference type="Proteomes" id="UP000015480">
    <property type="component" value="Chromosome"/>
</dbReference>
<dbReference type="PANTHER" id="PTHR43099">
    <property type="entry name" value="UPF0053 PROTEIN YRKA"/>
    <property type="match status" value="1"/>
</dbReference>
<dbReference type="InterPro" id="IPR002550">
    <property type="entry name" value="CNNM"/>
</dbReference>
<gene>
    <name evidence="14" type="ORF">JCM7686_2892</name>
</gene>
<dbReference type="SUPFAM" id="SSF54631">
    <property type="entry name" value="CBS-domain pair"/>
    <property type="match status" value="1"/>
</dbReference>
<evidence type="ECO:0000256" key="1">
    <source>
        <dbReference type="ARBA" id="ARBA00004651"/>
    </source>
</evidence>
<dbReference type="PROSITE" id="PS51846">
    <property type="entry name" value="CNNM"/>
    <property type="match status" value="1"/>
</dbReference>
<dbReference type="AlphaFoldDB" id="S5YEP3"/>
<evidence type="ECO:0000256" key="3">
    <source>
        <dbReference type="ARBA" id="ARBA00022475"/>
    </source>
</evidence>
<dbReference type="SUPFAM" id="SSF56176">
    <property type="entry name" value="FAD-binding/transporter-associated domain-like"/>
    <property type="match status" value="1"/>
</dbReference>
<protein>
    <recommendedName>
        <fullName evidence="16">Hemolysin</fullName>
    </recommendedName>
</protein>
<feature type="transmembrane region" description="Helical" evidence="11">
    <location>
        <begin position="133"/>
        <end position="155"/>
    </location>
</feature>
<dbReference type="Pfam" id="PF03471">
    <property type="entry name" value="CorC_HlyC"/>
    <property type="match status" value="1"/>
</dbReference>
<dbReference type="InterPro" id="IPR016169">
    <property type="entry name" value="FAD-bd_PCMH_sub2"/>
</dbReference>
<dbReference type="OrthoDB" id="9805314at2"/>
<keyword evidence="6 10" id="KW-1133">Transmembrane helix</keyword>
<keyword evidence="15" id="KW-1185">Reference proteome</keyword>
<dbReference type="KEGG" id="pami:JCM7686_2892"/>
<dbReference type="GO" id="GO:0050660">
    <property type="term" value="F:flavin adenine dinucleotide binding"/>
    <property type="evidence" value="ECO:0007669"/>
    <property type="project" value="InterPro"/>
</dbReference>
<dbReference type="RefSeq" id="WP_020951586.1">
    <property type="nucleotide sequence ID" value="NC_022041.1"/>
</dbReference>
<accession>S5YEP3</accession>
<evidence type="ECO:0000256" key="4">
    <source>
        <dbReference type="ARBA" id="ARBA00022692"/>
    </source>
</evidence>
<keyword evidence="8 10" id="KW-0472">Membrane</keyword>
<dbReference type="InterPro" id="IPR005170">
    <property type="entry name" value="Transptr-assoc_dom"/>
</dbReference>
<keyword evidence="7 9" id="KW-0129">CBS domain</keyword>
<keyword evidence="3" id="KW-1003">Cell membrane</keyword>
<keyword evidence="4 10" id="KW-0812">Transmembrane</keyword>
<dbReference type="GO" id="GO:0005886">
    <property type="term" value="C:plasma membrane"/>
    <property type="evidence" value="ECO:0007669"/>
    <property type="project" value="UniProtKB-SubCell"/>
</dbReference>
<dbReference type="SMART" id="SM01091">
    <property type="entry name" value="CorC_HlyC"/>
    <property type="match status" value="1"/>
</dbReference>
<proteinExistence type="inferred from homology"/>
<dbReference type="InterPro" id="IPR051676">
    <property type="entry name" value="UPF0053_domain"/>
</dbReference>
<dbReference type="InterPro" id="IPR046342">
    <property type="entry name" value="CBS_dom_sf"/>
</dbReference>
<dbReference type="InterPro" id="IPR036318">
    <property type="entry name" value="FAD-bd_PCMH-like_sf"/>
</dbReference>
<reference evidence="14 15" key="1">
    <citation type="journal article" date="2014" name="BMC Genomics">
        <title>Architecture and functions of a multipartite genome of the methylotrophic bacterium Paracoccus aminophilus JCM 7686, containing primary and secondary chromids.</title>
        <authorList>
            <person name="Dziewit L."/>
            <person name="Czarnecki J."/>
            <person name="Wibberg D."/>
            <person name="Radlinska M."/>
            <person name="Mrozek P."/>
            <person name="Szymczak M."/>
            <person name="Schluter A."/>
            <person name="Puhler A."/>
            <person name="Bartosik D."/>
        </authorList>
    </citation>
    <scope>NUCLEOTIDE SEQUENCE [LARGE SCALE GENOMIC DNA]</scope>
    <source>
        <strain evidence="14">JCM 7686</strain>
    </source>
</reference>
<dbReference type="PROSITE" id="PS51371">
    <property type="entry name" value="CBS"/>
    <property type="match status" value="1"/>
</dbReference>
<dbReference type="HOGENOM" id="CLU_015237_4_0_5"/>
<organism evidence="14 15">
    <name type="scientific">Paracoccus aminophilus JCM 7686</name>
    <dbReference type="NCBI Taxonomy" id="1367847"/>
    <lineage>
        <taxon>Bacteria</taxon>
        <taxon>Pseudomonadati</taxon>
        <taxon>Pseudomonadota</taxon>
        <taxon>Alphaproteobacteria</taxon>
        <taxon>Rhodobacterales</taxon>
        <taxon>Paracoccaceae</taxon>
        <taxon>Paracoccus</taxon>
    </lineage>
</organism>
<feature type="transmembrane region" description="Helical" evidence="11">
    <location>
        <begin position="57"/>
        <end position="78"/>
    </location>
</feature>
<evidence type="ECO:0000256" key="11">
    <source>
        <dbReference type="SAM" id="Phobius"/>
    </source>
</evidence>
<evidence type="ECO:0000259" key="13">
    <source>
        <dbReference type="PROSITE" id="PS51846"/>
    </source>
</evidence>
<evidence type="ECO:0000256" key="10">
    <source>
        <dbReference type="PROSITE-ProRule" id="PRU01193"/>
    </source>
</evidence>
<dbReference type="Gene3D" id="3.10.580.10">
    <property type="entry name" value="CBS-domain"/>
    <property type="match status" value="1"/>
</dbReference>
<evidence type="ECO:0000256" key="8">
    <source>
        <dbReference type="ARBA" id="ARBA00023136"/>
    </source>
</evidence>
<dbReference type="InterPro" id="IPR000644">
    <property type="entry name" value="CBS_dom"/>
</dbReference>
<evidence type="ECO:0008006" key="16">
    <source>
        <dbReference type="Google" id="ProtNLM"/>
    </source>
</evidence>
<feature type="domain" description="CNNM transmembrane" evidence="13">
    <location>
        <begin position="1"/>
        <end position="198"/>
    </location>
</feature>
<dbReference type="Gene3D" id="3.30.465.10">
    <property type="match status" value="1"/>
</dbReference>
<evidence type="ECO:0000256" key="6">
    <source>
        <dbReference type="ARBA" id="ARBA00022989"/>
    </source>
</evidence>
<dbReference type="CDD" id="cd04590">
    <property type="entry name" value="CBS_pair_CorC_HlyC_assoc"/>
    <property type="match status" value="1"/>
</dbReference>
<dbReference type="STRING" id="1367847.JCM7686_2892"/>
<evidence type="ECO:0000256" key="5">
    <source>
        <dbReference type="ARBA" id="ARBA00022737"/>
    </source>
</evidence>
<dbReference type="PATRIC" id="fig|1367847.3.peg.2901"/>
<feature type="transmembrane region" description="Helical" evidence="11">
    <location>
        <begin position="6"/>
        <end position="26"/>
    </location>
</feature>
<evidence type="ECO:0000313" key="15">
    <source>
        <dbReference type="Proteomes" id="UP000015480"/>
    </source>
</evidence>
<comment type="subcellular location">
    <subcellularLocation>
        <location evidence="1">Cell membrane</location>
        <topology evidence="1">Multi-pass membrane protein</topology>
    </subcellularLocation>
</comment>
<dbReference type="Pfam" id="PF01595">
    <property type="entry name" value="CNNM"/>
    <property type="match status" value="1"/>
</dbReference>
<dbReference type="PANTHER" id="PTHR43099:SF5">
    <property type="entry name" value="HLYC_CORC FAMILY TRANSPORTER"/>
    <property type="match status" value="1"/>
</dbReference>
<evidence type="ECO:0000256" key="9">
    <source>
        <dbReference type="PROSITE-ProRule" id="PRU00703"/>
    </source>
</evidence>